<keyword evidence="1" id="KW-0805">Transcription regulation</keyword>
<dbReference type="RefSeq" id="WP_099510130.1">
    <property type="nucleotide sequence ID" value="NZ_CP016616.1"/>
</dbReference>
<dbReference type="InterPro" id="IPR012318">
    <property type="entry name" value="HTH_CRP"/>
</dbReference>
<dbReference type="SMART" id="SM00419">
    <property type="entry name" value="HTH_CRP"/>
    <property type="match status" value="1"/>
</dbReference>
<gene>
    <name evidence="5" type="ORF">BB934_13595</name>
</gene>
<dbReference type="AlphaFoldDB" id="A0A1B2EGP4"/>
<organism evidence="5">
    <name type="scientific">Microvirga ossetica</name>
    <dbReference type="NCBI Taxonomy" id="1882682"/>
    <lineage>
        <taxon>Bacteria</taxon>
        <taxon>Pseudomonadati</taxon>
        <taxon>Pseudomonadota</taxon>
        <taxon>Alphaproteobacteria</taxon>
        <taxon>Hyphomicrobiales</taxon>
        <taxon>Methylobacteriaceae</taxon>
        <taxon>Microvirga</taxon>
    </lineage>
</organism>
<dbReference type="KEGG" id="moc:BB934_13595"/>
<dbReference type="GO" id="GO:0003700">
    <property type="term" value="F:DNA-binding transcription factor activity"/>
    <property type="evidence" value="ECO:0007669"/>
    <property type="project" value="TreeGrafter"/>
</dbReference>
<evidence type="ECO:0000313" key="5">
    <source>
        <dbReference type="EMBL" id="ANY79119.1"/>
    </source>
</evidence>
<dbReference type="InterPro" id="IPR018490">
    <property type="entry name" value="cNMP-bd_dom_sf"/>
</dbReference>
<accession>A0A1B2EGP4</accession>
<name>A0A1B2EGP4_9HYPH</name>
<dbReference type="Gene3D" id="2.60.120.10">
    <property type="entry name" value="Jelly Rolls"/>
    <property type="match status" value="1"/>
</dbReference>
<evidence type="ECO:0000256" key="2">
    <source>
        <dbReference type="ARBA" id="ARBA00023125"/>
    </source>
</evidence>
<keyword evidence="2" id="KW-0238">DNA-binding</keyword>
<dbReference type="GO" id="GO:0005829">
    <property type="term" value="C:cytosol"/>
    <property type="evidence" value="ECO:0007669"/>
    <property type="project" value="TreeGrafter"/>
</dbReference>
<dbReference type="PANTHER" id="PTHR24567:SF74">
    <property type="entry name" value="HTH-TYPE TRANSCRIPTIONAL REGULATOR ARCR"/>
    <property type="match status" value="1"/>
</dbReference>
<reference evidence="5" key="1">
    <citation type="submission" date="2016-07" db="EMBL/GenBank/DDBJ databases">
        <title>Microvirga ossetica sp. nov. a new species of rhizobia isolated from root nodules of the legume species Vicia alpestris Steven originated from North Ossetia region in the Caucasus.</title>
        <authorList>
            <person name="Safronova V.I."/>
            <person name="Kuznetsova I.G."/>
            <person name="Sazanova A.L."/>
            <person name="Belimov A."/>
            <person name="Andronov E."/>
            <person name="Osledkin Y.S."/>
            <person name="Onishchuk O.P."/>
            <person name="Kurchak O.N."/>
            <person name="Shaposhnikov A.I."/>
            <person name="Willems A."/>
            <person name="Tikhonovich I.A."/>
        </authorList>
    </citation>
    <scope>NUCLEOTIDE SEQUENCE [LARGE SCALE GENOMIC DNA]</scope>
    <source>
        <strain evidence="5">V5/3M</strain>
    </source>
</reference>
<evidence type="ECO:0000259" key="4">
    <source>
        <dbReference type="PROSITE" id="PS51063"/>
    </source>
</evidence>
<dbReference type="SUPFAM" id="SSF46785">
    <property type="entry name" value="Winged helix' DNA-binding domain"/>
    <property type="match status" value="1"/>
</dbReference>
<dbReference type="OrthoDB" id="7506088at2"/>
<dbReference type="GO" id="GO:0003677">
    <property type="term" value="F:DNA binding"/>
    <property type="evidence" value="ECO:0007669"/>
    <property type="project" value="UniProtKB-KW"/>
</dbReference>
<feature type="domain" description="HTH crp-type" evidence="4">
    <location>
        <begin position="148"/>
        <end position="214"/>
    </location>
</feature>
<keyword evidence="3" id="KW-0804">Transcription</keyword>
<dbReference type="PANTHER" id="PTHR24567">
    <property type="entry name" value="CRP FAMILY TRANSCRIPTIONAL REGULATORY PROTEIN"/>
    <property type="match status" value="1"/>
</dbReference>
<dbReference type="Pfam" id="PF13545">
    <property type="entry name" value="HTH_Crp_2"/>
    <property type="match status" value="1"/>
</dbReference>
<dbReference type="InterPro" id="IPR036390">
    <property type="entry name" value="WH_DNA-bd_sf"/>
</dbReference>
<dbReference type="InterPro" id="IPR050397">
    <property type="entry name" value="Env_Response_Regulators"/>
</dbReference>
<evidence type="ECO:0000256" key="3">
    <source>
        <dbReference type="ARBA" id="ARBA00023163"/>
    </source>
</evidence>
<protein>
    <submittedName>
        <fullName evidence="5">Crp/Fnr family transcriptional regulator</fullName>
    </submittedName>
</protein>
<sequence length="240" mass="26679">MAEPLNSDHRANRLLAALEPADFACLEADLVLVDLALKQVLYEMEDHVSHAYFPHDAIVSLVNVMKDGTTTEVAVFGREGVLGLLSAQVSHKAFGRYIVQMAGSASRVSLERLDEVRNARPGLRQLIRNYSEALLAQTFQTVSCNAIHPVEARCCRWILSMHDRADQDKLSLTHEFLAEMLGVQRSTVSTVGRTLQEAGLIRQSRGGITVIDRAGLEETACECYGRIRQIYQRLLPATYP</sequence>
<evidence type="ECO:0000256" key="1">
    <source>
        <dbReference type="ARBA" id="ARBA00023015"/>
    </source>
</evidence>
<dbReference type="EMBL" id="CP016616">
    <property type="protein sequence ID" value="ANY79119.1"/>
    <property type="molecule type" value="Genomic_DNA"/>
</dbReference>
<dbReference type="PROSITE" id="PS51063">
    <property type="entry name" value="HTH_CRP_2"/>
    <property type="match status" value="1"/>
</dbReference>
<dbReference type="InterPro" id="IPR014710">
    <property type="entry name" value="RmlC-like_jellyroll"/>
</dbReference>
<dbReference type="SUPFAM" id="SSF51206">
    <property type="entry name" value="cAMP-binding domain-like"/>
    <property type="match status" value="1"/>
</dbReference>
<proteinExistence type="predicted"/>